<evidence type="ECO:0000256" key="1">
    <source>
        <dbReference type="SAM" id="Phobius"/>
    </source>
</evidence>
<accession>A0A8T4GSV2</accession>
<dbReference type="EMBL" id="JAGGLC010000001">
    <property type="protein sequence ID" value="MBP1985936.1"/>
    <property type="molecule type" value="Genomic_DNA"/>
</dbReference>
<feature type="transmembrane region" description="Helical" evidence="1">
    <location>
        <begin position="45"/>
        <end position="62"/>
    </location>
</feature>
<evidence type="ECO:0000313" key="3">
    <source>
        <dbReference type="Proteomes" id="UP000823736"/>
    </source>
</evidence>
<reference evidence="2" key="1">
    <citation type="submission" date="2021-03" db="EMBL/GenBank/DDBJ databases">
        <title>Genomic Encyclopedia of Type Strains, Phase IV (KMG-IV): sequencing the most valuable type-strain genomes for metagenomic binning, comparative biology and taxonomic classification.</title>
        <authorList>
            <person name="Goeker M."/>
        </authorList>
    </citation>
    <scope>NUCLEOTIDE SEQUENCE</scope>
    <source>
        <strain evidence="2">DSM 26232</strain>
    </source>
</reference>
<evidence type="ECO:0000313" key="2">
    <source>
        <dbReference type="EMBL" id="MBP1985936.1"/>
    </source>
</evidence>
<sequence length="85" mass="8485">MLTELVVTAVEMTIGHIGGLSTAVGLLVGYHYLGKTAALGGVLSSLRGTVLILGGLVLAGAVEINPSALLAIGQTLLELGMGFLP</sequence>
<keyword evidence="1" id="KW-0472">Membrane</keyword>
<protein>
    <submittedName>
        <fullName evidence="2">Uncharacterized protein</fullName>
    </submittedName>
</protein>
<gene>
    <name evidence="2" type="ORF">J2753_000409</name>
</gene>
<feature type="transmembrane region" description="Helical" evidence="1">
    <location>
        <begin position="12"/>
        <end position="33"/>
    </location>
</feature>
<keyword evidence="1" id="KW-0812">Transmembrane</keyword>
<keyword evidence="3" id="KW-1185">Reference proteome</keyword>
<proteinExistence type="predicted"/>
<dbReference type="AlphaFoldDB" id="A0A8T4GSV2"/>
<comment type="caution">
    <text evidence="2">The sequence shown here is derived from an EMBL/GenBank/DDBJ whole genome shotgun (WGS) entry which is preliminary data.</text>
</comment>
<name>A0A8T4GSV2_9EURY</name>
<dbReference type="Proteomes" id="UP000823736">
    <property type="component" value="Unassembled WGS sequence"/>
</dbReference>
<organism evidence="2 3">
    <name type="scientific">Halolamina salifodinae</name>
    <dbReference type="NCBI Taxonomy" id="1202767"/>
    <lineage>
        <taxon>Archaea</taxon>
        <taxon>Methanobacteriati</taxon>
        <taxon>Methanobacteriota</taxon>
        <taxon>Stenosarchaea group</taxon>
        <taxon>Halobacteria</taxon>
        <taxon>Halobacteriales</taxon>
        <taxon>Haloferacaceae</taxon>
    </lineage>
</organism>
<keyword evidence="1" id="KW-1133">Transmembrane helix</keyword>
<dbReference type="RefSeq" id="WP_209489974.1">
    <property type="nucleotide sequence ID" value="NZ_JAGGLC010000001.1"/>
</dbReference>